<dbReference type="CDD" id="cd00712">
    <property type="entry name" value="AsnB"/>
    <property type="match status" value="1"/>
</dbReference>
<keyword evidence="8" id="KW-0028">Amino-acid biosynthesis</keyword>
<dbReference type="SUPFAM" id="SSF56235">
    <property type="entry name" value="N-terminal nucleophile aminohydrolases (Ntn hydrolases)"/>
    <property type="match status" value="1"/>
</dbReference>
<dbReference type="CDD" id="cd01991">
    <property type="entry name" value="Asn_synthase_B_C"/>
    <property type="match status" value="1"/>
</dbReference>
<dbReference type="InterPro" id="IPR051786">
    <property type="entry name" value="ASN_synthetase/amidase"/>
</dbReference>
<evidence type="ECO:0000256" key="10">
    <source>
        <dbReference type="PIRSR" id="PIRSR001589-3"/>
    </source>
</evidence>
<feature type="binding site" evidence="9">
    <location>
        <begin position="357"/>
        <end position="358"/>
    </location>
    <ligand>
        <name>ATP</name>
        <dbReference type="ChEBI" id="CHEBI:30616"/>
    </ligand>
</feature>
<keyword evidence="4 9" id="KW-0547">Nucleotide-binding</keyword>
<feature type="site" description="Important for beta-aspartyl-AMP intermediate formation" evidence="10">
    <location>
        <position position="359"/>
    </location>
</feature>
<comment type="caution">
    <text evidence="12">The sequence shown here is derived from an EMBL/GenBank/DDBJ whole genome shotgun (WGS) entry which is preliminary data.</text>
</comment>
<comment type="similarity">
    <text evidence="2">Belongs to the asparagine synthetase family.</text>
</comment>
<evidence type="ECO:0000256" key="8">
    <source>
        <dbReference type="PIRSR" id="PIRSR001589-1"/>
    </source>
</evidence>
<feature type="binding site" evidence="9">
    <location>
        <position position="259"/>
    </location>
    <ligand>
        <name>ATP</name>
        <dbReference type="ChEBI" id="CHEBI:30616"/>
    </ligand>
</feature>
<dbReference type="Gene3D" id="3.40.50.620">
    <property type="entry name" value="HUPs"/>
    <property type="match status" value="1"/>
</dbReference>
<evidence type="ECO:0000256" key="3">
    <source>
        <dbReference type="ARBA" id="ARBA00012737"/>
    </source>
</evidence>
<dbReference type="GO" id="GO:0004066">
    <property type="term" value="F:asparagine synthase (glutamine-hydrolyzing) activity"/>
    <property type="evidence" value="ECO:0007669"/>
    <property type="project" value="UniProtKB-EC"/>
</dbReference>
<evidence type="ECO:0000313" key="12">
    <source>
        <dbReference type="EMBL" id="OGK16880.1"/>
    </source>
</evidence>
<dbReference type="EMBL" id="MFZG01000016">
    <property type="protein sequence ID" value="OGK16880.1"/>
    <property type="molecule type" value="Genomic_DNA"/>
</dbReference>
<proteinExistence type="inferred from homology"/>
<dbReference type="SUPFAM" id="SSF52402">
    <property type="entry name" value="Adenine nucleotide alpha hydrolases-like"/>
    <property type="match status" value="1"/>
</dbReference>
<dbReference type="InterPro" id="IPR017932">
    <property type="entry name" value="GATase_2_dom"/>
</dbReference>
<evidence type="ECO:0000256" key="7">
    <source>
        <dbReference type="ARBA" id="ARBA00048741"/>
    </source>
</evidence>
<feature type="domain" description="Glutamine amidotransferase type-2" evidence="11">
    <location>
        <begin position="2"/>
        <end position="212"/>
    </location>
</feature>
<evidence type="ECO:0000256" key="2">
    <source>
        <dbReference type="ARBA" id="ARBA00005752"/>
    </source>
</evidence>
<name>A0A1F7GD38_9BACT</name>
<organism evidence="12 13">
    <name type="scientific">Candidatus Roizmanbacteria bacterium RIFCSPHIGHO2_01_FULL_39_12c</name>
    <dbReference type="NCBI Taxonomy" id="1802031"/>
    <lineage>
        <taxon>Bacteria</taxon>
        <taxon>Candidatus Roizmaniibacteriota</taxon>
    </lineage>
</organism>
<dbReference type="InterPro" id="IPR029055">
    <property type="entry name" value="Ntn_hydrolases_N"/>
</dbReference>
<evidence type="ECO:0000259" key="11">
    <source>
        <dbReference type="PROSITE" id="PS51278"/>
    </source>
</evidence>
<dbReference type="PIRSF" id="PIRSF001589">
    <property type="entry name" value="Asn_synthetase_glu-h"/>
    <property type="match status" value="1"/>
</dbReference>
<dbReference type="Gene3D" id="3.60.20.10">
    <property type="entry name" value="Glutamine Phosphoribosylpyrophosphate, subunit 1, domain 1"/>
    <property type="match status" value="1"/>
</dbReference>
<evidence type="ECO:0000256" key="9">
    <source>
        <dbReference type="PIRSR" id="PIRSR001589-2"/>
    </source>
</evidence>
<evidence type="ECO:0000256" key="1">
    <source>
        <dbReference type="ARBA" id="ARBA00005187"/>
    </source>
</evidence>
<dbReference type="AlphaFoldDB" id="A0A1F7GD38"/>
<comment type="pathway">
    <text evidence="1">Amino-acid biosynthesis; L-asparagine biosynthesis; L-asparagine from L-aspartate (L-Gln route): step 1/1.</text>
</comment>
<feature type="binding site" evidence="9">
    <location>
        <position position="99"/>
    </location>
    <ligand>
        <name>L-glutamine</name>
        <dbReference type="ChEBI" id="CHEBI:58359"/>
    </ligand>
</feature>
<dbReference type="NCBIfam" id="TIGR01536">
    <property type="entry name" value="asn_synth_AEB"/>
    <property type="match status" value="1"/>
</dbReference>
<dbReference type="PROSITE" id="PS51278">
    <property type="entry name" value="GATASE_TYPE_2"/>
    <property type="match status" value="1"/>
</dbReference>
<gene>
    <name evidence="12" type="ORF">A2774_03290</name>
</gene>
<dbReference type="InterPro" id="IPR033738">
    <property type="entry name" value="AsnB_N"/>
</dbReference>
<dbReference type="GO" id="GO:0005829">
    <property type="term" value="C:cytosol"/>
    <property type="evidence" value="ECO:0007669"/>
    <property type="project" value="TreeGrafter"/>
</dbReference>
<dbReference type="PANTHER" id="PTHR43284">
    <property type="entry name" value="ASPARAGINE SYNTHETASE (GLUTAMINE-HYDROLYZING)"/>
    <property type="match status" value="1"/>
</dbReference>
<dbReference type="InterPro" id="IPR006426">
    <property type="entry name" value="Asn_synth_AEB"/>
</dbReference>
<keyword evidence="5 9" id="KW-0067">ATP-binding</keyword>
<protein>
    <recommendedName>
        <fullName evidence="3">asparagine synthase (glutamine-hydrolyzing)</fullName>
        <ecNumber evidence="3">6.3.5.4</ecNumber>
    </recommendedName>
</protein>
<reference evidence="12 13" key="1">
    <citation type="journal article" date="2016" name="Nat. Commun.">
        <title>Thousands of microbial genomes shed light on interconnected biogeochemical processes in an aquifer system.</title>
        <authorList>
            <person name="Anantharaman K."/>
            <person name="Brown C.T."/>
            <person name="Hug L.A."/>
            <person name="Sharon I."/>
            <person name="Castelle C.J."/>
            <person name="Probst A.J."/>
            <person name="Thomas B.C."/>
            <person name="Singh A."/>
            <person name="Wilkins M.J."/>
            <person name="Karaoz U."/>
            <person name="Brodie E.L."/>
            <person name="Williams K.H."/>
            <person name="Hubbard S.S."/>
            <person name="Banfield J.F."/>
        </authorList>
    </citation>
    <scope>NUCLEOTIDE SEQUENCE [LARGE SCALE GENOMIC DNA]</scope>
</reference>
<dbReference type="EC" id="6.3.5.4" evidence="3"/>
<evidence type="ECO:0000256" key="6">
    <source>
        <dbReference type="ARBA" id="ARBA00022962"/>
    </source>
</evidence>
<dbReference type="Pfam" id="PF00733">
    <property type="entry name" value="Asn_synthase"/>
    <property type="match status" value="1"/>
</dbReference>
<dbReference type="InterPro" id="IPR014729">
    <property type="entry name" value="Rossmann-like_a/b/a_fold"/>
</dbReference>
<evidence type="ECO:0000256" key="5">
    <source>
        <dbReference type="ARBA" id="ARBA00022840"/>
    </source>
</evidence>
<feature type="binding site" evidence="9">
    <location>
        <position position="286"/>
    </location>
    <ligand>
        <name>ATP</name>
        <dbReference type="ChEBI" id="CHEBI:30616"/>
    </ligand>
</feature>
<dbReference type="Pfam" id="PF13537">
    <property type="entry name" value="GATase_7"/>
    <property type="match status" value="1"/>
</dbReference>
<keyword evidence="8" id="KW-0061">Asparagine biosynthesis</keyword>
<keyword evidence="6 8" id="KW-0315">Glutamine amidotransferase</keyword>
<evidence type="ECO:0000256" key="4">
    <source>
        <dbReference type="ARBA" id="ARBA00022741"/>
    </source>
</evidence>
<evidence type="ECO:0000313" key="13">
    <source>
        <dbReference type="Proteomes" id="UP000177208"/>
    </source>
</evidence>
<dbReference type="PANTHER" id="PTHR43284:SF1">
    <property type="entry name" value="ASPARAGINE SYNTHETASE"/>
    <property type="match status" value="1"/>
</dbReference>
<dbReference type="GO" id="GO:0006529">
    <property type="term" value="P:asparagine biosynthetic process"/>
    <property type="evidence" value="ECO:0007669"/>
    <property type="project" value="UniProtKB-KW"/>
</dbReference>
<comment type="catalytic activity">
    <reaction evidence="7">
        <text>L-aspartate + L-glutamine + ATP + H2O = L-asparagine + L-glutamate + AMP + diphosphate + H(+)</text>
        <dbReference type="Rhea" id="RHEA:12228"/>
        <dbReference type="ChEBI" id="CHEBI:15377"/>
        <dbReference type="ChEBI" id="CHEBI:15378"/>
        <dbReference type="ChEBI" id="CHEBI:29985"/>
        <dbReference type="ChEBI" id="CHEBI:29991"/>
        <dbReference type="ChEBI" id="CHEBI:30616"/>
        <dbReference type="ChEBI" id="CHEBI:33019"/>
        <dbReference type="ChEBI" id="CHEBI:58048"/>
        <dbReference type="ChEBI" id="CHEBI:58359"/>
        <dbReference type="ChEBI" id="CHEBI:456215"/>
        <dbReference type="EC" id="6.3.5.4"/>
    </reaction>
</comment>
<sequence length="583" mass="66404">MCGIFGAVGKKLDKYDEGGLKPVLSSLSKRGPDGNGILFLPSVVLGHTRLSIVDLKSGAQPMKDGGKNTYISFNGEIYNYKELKKELIEKGHQFITESDTEVILKSYAEYGTDCLSHLDGMFAFALWDEKKQVLFLARDRFGKKPLYYTFDKDGNFLIASEIKALFAAGIKGEVDPEAIDNYLTLMYIPPWKTVYKNIHVIPPAHAGIFEDGKIKIWKYWELEEKPIKDSYAKAREKIKNLFEDSVKKRMVADVEIGSLLSGGVDSTLVSAYAQKFSKTPIKTFSVGYGEHINELPYAKEASEKIGTDHYTIQAGGELIKELEKVIEYMDEPHADSSNFPQHILSELASSKVKVALSGDGADELFMGYGWYWKYDNTKKIVRVKNAIFSNRFKEHIKNISVFSKAERKKLWNDKSALNDDFIGKNIKKINLFDLSTYLPGQLLSKVDRTSMMHSLEVRCPFLDYRLAEYVYNLPENYKMKNGMGKIMLKDILLGIMPEEFVNRKKQGFGAPIKEWLREKKTEKFVIEALGVDSPIYKYLKNDVVGKIISSFYAGKDDSFCYKVWSILCLSLWLKHHGKYHVSR</sequence>
<accession>A0A1F7GD38</accession>
<dbReference type="Proteomes" id="UP000177208">
    <property type="component" value="Unassembled WGS sequence"/>
</dbReference>
<feature type="active site" description="For GATase activity" evidence="8">
    <location>
        <position position="2"/>
    </location>
</feature>
<dbReference type="InterPro" id="IPR001962">
    <property type="entry name" value="Asn_synthase"/>
</dbReference>
<dbReference type="GO" id="GO:0005524">
    <property type="term" value="F:ATP binding"/>
    <property type="evidence" value="ECO:0007669"/>
    <property type="project" value="UniProtKB-KW"/>
</dbReference>